<sequence length="193" mass="22431">MRCKIALFVLFPLLLSAEVNTEYDLRISYTGDKNAPMTIKTHYCKGTTTKCGRQVKIAQNGTLLFKAFYKNGKYDGEVLSYYANGALQERRTYTEGIEVGKRVIYYNDGKIQSEQEYAFNKREGEGKKYYDNGVLQAEFSYKDDKLNGVRKEFDKQGNITYETLYKEGKKQTMKKYTNNVVIEEKNCRWSACY</sequence>
<dbReference type="KEGG" id="hty:BN2458_PEG1524"/>
<dbReference type="AlphaFoldDB" id="A0A099UHI6"/>
<organism evidence="2 5">
    <name type="scientific">Helicobacter typhlonius</name>
    <dbReference type="NCBI Taxonomy" id="76936"/>
    <lineage>
        <taxon>Bacteria</taxon>
        <taxon>Pseudomonadati</taxon>
        <taxon>Campylobacterota</taxon>
        <taxon>Epsilonproteobacteria</taxon>
        <taxon>Campylobacterales</taxon>
        <taxon>Helicobacteraceae</taxon>
        <taxon>Helicobacter</taxon>
    </lineage>
</organism>
<dbReference type="EMBL" id="LN907858">
    <property type="protein sequence ID" value="CUU40407.1"/>
    <property type="molecule type" value="Genomic_DNA"/>
</dbReference>
<dbReference type="OrthoDB" id="5324284at2"/>
<dbReference type="SUPFAM" id="SSF82185">
    <property type="entry name" value="Histone H3 K4-specific methyltransferase SET7/9 N-terminal domain"/>
    <property type="match status" value="1"/>
</dbReference>
<keyword evidence="4" id="KW-1185">Reference proteome</keyword>
<reference evidence="3 4" key="1">
    <citation type="journal article" date="2014" name="Genome Announc.">
        <title>Draft genome sequences of eight enterohepatic helicobacter species isolated from both laboratory and wild rodents.</title>
        <authorList>
            <person name="Sheh A."/>
            <person name="Shen Z."/>
            <person name="Fox J.G."/>
        </authorList>
    </citation>
    <scope>NUCLEOTIDE SEQUENCE [LARGE SCALE GENOMIC DNA]</scope>
    <source>
        <strain evidence="3 4">MIT 98-6810</strain>
    </source>
</reference>
<proteinExistence type="predicted"/>
<evidence type="ECO:0000313" key="5">
    <source>
        <dbReference type="Proteomes" id="UP000064525"/>
    </source>
</evidence>
<dbReference type="EMBL" id="JRPF02000002">
    <property type="protein sequence ID" value="TLD79094.1"/>
    <property type="molecule type" value="Genomic_DNA"/>
</dbReference>
<evidence type="ECO:0000256" key="1">
    <source>
        <dbReference type="SAM" id="SignalP"/>
    </source>
</evidence>
<dbReference type="Proteomes" id="UP000029925">
    <property type="component" value="Unassembled WGS sequence"/>
</dbReference>
<dbReference type="RefSeq" id="WP_034327797.1">
    <property type="nucleotide sequence ID" value="NZ_CAJTQN010000002.1"/>
</dbReference>
<reference evidence="5" key="3">
    <citation type="submission" date="2015-11" db="EMBL/GenBank/DDBJ databases">
        <authorList>
            <person name="Anvar S.Y."/>
        </authorList>
    </citation>
    <scope>NUCLEOTIDE SEQUENCE [LARGE SCALE GENOMIC DNA]</scope>
</reference>
<feature type="signal peptide" evidence="1">
    <location>
        <begin position="1"/>
        <end position="21"/>
    </location>
</feature>
<evidence type="ECO:0000313" key="4">
    <source>
        <dbReference type="Proteomes" id="UP000029925"/>
    </source>
</evidence>
<dbReference type="GeneID" id="78151695"/>
<dbReference type="Pfam" id="PF07661">
    <property type="entry name" value="MORN_2"/>
    <property type="match status" value="4"/>
</dbReference>
<dbReference type="Proteomes" id="UP000064525">
    <property type="component" value="Chromosome I"/>
</dbReference>
<evidence type="ECO:0000313" key="2">
    <source>
        <dbReference type="EMBL" id="CUU40407.1"/>
    </source>
</evidence>
<keyword evidence="1" id="KW-0732">Signal</keyword>
<dbReference type="InterPro" id="IPR011652">
    <property type="entry name" value="MORN_2"/>
</dbReference>
<protein>
    <submittedName>
        <fullName evidence="3">Toxin-antitoxin system YwqK family antitoxin</fullName>
    </submittedName>
</protein>
<name>A0A099UHI6_9HELI</name>
<dbReference type="Gene3D" id="2.20.110.10">
    <property type="entry name" value="Histone H3 K4-specific methyltransferase SET7/9 N-terminal domain"/>
    <property type="match status" value="2"/>
</dbReference>
<accession>A0A099UHI6</accession>
<reference evidence="2" key="2">
    <citation type="submission" date="2015-11" db="EMBL/GenBank/DDBJ databases">
        <authorList>
            <person name="Zhang Y."/>
            <person name="Guo Z."/>
        </authorList>
    </citation>
    <scope>NUCLEOTIDE SEQUENCE</scope>
    <source>
        <strain evidence="2">1</strain>
    </source>
</reference>
<gene>
    <name evidence="2" type="ORF">BN2458_PEG1524</name>
    <name evidence="3" type="ORF">LS75_001965</name>
</gene>
<dbReference type="PATRIC" id="fig|76936.10.peg.1488"/>
<dbReference type="STRING" id="76936.BN2458_PEG1524"/>
<feature type="chain" id="PRO_5044540573" evidence="1">
    <location>
        <begin position="22"/>
        <end position="193"/>
    </location>
</feature>
<evidence type="ECO:0000313" key="3">
    <source>
        <dbReference type="EMBL" id="TLD79094.1"/>
    </source>
</evidence>